<organism evidence="2 3">
    <name type="scientific">Neoarthrinium moseri</name>
    <dbReference type="NCBI Taxonomy" id="1658444"/>
    <lineage>
        <taxon>Eukaryota</taxon>
        <taxon>Fungi</taxon>
        <taxon>Dikarya</taxon>
        <taxon>Ascomycota</taxon>
        <taxon>Pezizomycotina</taxon>
        <taxon>Sordariomycetes</taxon>
        <taxon>Xylariomycetidae</taxon>
        <taxon>Amphisphaeriales</taxon>
        <taxon>Apiosporaceae</taxon>
        <taxon>Neoarthrinium</taxon>
    </lineage>
</organism>
<proteinExistence type="predicted"/>
<feature type="transmembrane region" description="Helical" evidence="1">
    <location>
        <begin position="74"/>
        <end position="93"/>
    </location>
</feature>
<dbReference type="EMBL" id="JAFIMR010000060">
    <property type="protein sequence ID" value="KAI1852943.1"/>
    <property type="molecule type" value="Genomic_DNA"/>
</dbReference>
<keyword evidence="1" id="KW-1133">Transmembrane helix</keyword>
<feature type="transmembrane region" description="Helical" evidence="1">
    <location>
        <begin position="105"/>
        <end position="130"/>
    </location>
</feature>
<feature type="transmembrane region" description="Helical" evidence="1">
    <location>
        <begin position="533"/>
        <end position="555"/>
    </location>
</feature>
<keyword evidence="1" id="KW-0472">Membrane</keyword>
<sequence>MAPSQYPVNSPSPLDRIAGNYVELDDMKAERSPTWSTKDEYTNVKTKETIPSELPARPRIEDDGSSNWWIFESVAWLISAIALAIIIAVVAITDGKPLPTWPMHITLNSFVSFMSTLMKAAAVVPVAECISQLKWLWFRRAGAVHDIQTFDEASRGTWGSAKLLFVTRGIHLAKLGALITIIMLAIDPFVQQVITYQKEPIMSTHSNSSVPIASMYSDYSFGSMMALREPTMTMKAAINNGMYDTADTPQLDFPISATCATGNCTWPSTYKSLAVCSKCSNTTSLMTTSCDEPFGPWPAMCNYTLPNGMFFNGQLRGNMYLNSSGSYDSLAYNNSQSTFATLSTMRGLHDLSSTNLLGVVSNECVLYFCVNEYHSNVTNGAFTETLVASYTGDRNPEDQQNITISVPGTGKEYWVGAQSWYALRSHFLDYWTGNVSGSTGRLSSTSDILTALYTFGEDGSGSGTQKIGGENDTVAAIAAAMTKVLRMYDIPSNTSLWVTNATALNATALNATTSDRFALGTAWTIETFVHVRWLWMILPIVLEVLILGFLVGTILQSNRSGLPGWKSSTLPLIQGKLSEMREAIAEKRRSRV</sequence>
<reference evidence="2" key="1">
    <citation type="submission" date="2021-03" db="EMBL/GenBank/DDBJ databases">
        <title>Revisited historic fungal species revealed as producer of novel bioactive compounds through whole genome sequencing and comparative genomics.</title>
        <authorList>
            <person name="Vignolle G.A."/>
            <person name="Hochenegger N."/>
            <person name="Mach R.L."/>
            <person name="Mach-Aigner A.R."/>
            <person name="Javad Rahimi M."/>
            <person name="Salim K.A."/>
            <person name="Chan C.M."/>
            <person name="Lim L.B.L."/>
            <person name="Cai F."/>
            <person name="Druzhinina I.S."/>
            <person name="U'Ren J.M."/>
            <person name="Derntl C."/>
        </authorList>
    </citation>
    <scope>NUCLEOTIDE SEQUENCE</scope>
    <source>
        <strain evidence="2">TUCIM 5799</strain>
    </source>
</reference>
<evidence type="ECO:0000256" key="1">
    <source>
        <dbReference type="SAM" id="Phobius"/>
    </source>
</evidence>
<dbReference type="InterPro" id="IPR021514">
    <property type="entry name" value="DUF3176"/>
</dbReference>
<keyword evidence="1" id="KW-0812">Transmembrane</keyword>
<gene>
    <name evidence="2" type="ORF">JX265_012971</name>
</gene>
<keyword evidence="3" id="KW-1185">Reference proteome</keyword>
<name>A0A9P9W9M7_9PEZI</name>
<dbReference type="PANTHER" id="PTHR35394:SF5">
    <property type="entry name" value="DUF3176 DOMAIN-CONTAINING PROTEIN"/>
    <property type="match status" value="1"/>
</dbReference>
<dbReference type="AlphaFoldDB" id="A0A9P9W9M7"/>
<evidence type="ECO:0000313" key="3">
    <source>
        <dbReference type="Proteomes" id="UP000829685"/>
    </source>
</evidence>
<protein>
    <submittedName>
        <fullName evidence="2">Uncharacterized protein</fullName>
    </submittedName>
</protein>
<evidence type="ECO:0000313" key="2">
    <source>
        <dbReference type="EMBL" id="KAI1852943.1"/>
    </source>
</evidence>
<comment type="caution">
    <text evidence="2">The sequence shown here is derived from an EMBL/GenBank/DDBJ whole genome shotgun (WGS) entry which is preliminary data.</text>
</comment>
<accession>A0A9P9W9M7</accession>
<dbReference type="Proteomes" id="UP000829685">
    <property type="component" value="Unassembled WGS sequence"/>
</dbReference>
<dbReference type="Pfam" id="PF11374">
    <property type="entry name" value="DUF3176"/>
    <property type="match status" value="1"/>
</dbReference>
<dbReference type="PANTHER" id="PTHR35394">
    <property type="entry name" value="DUF3176 DOMAIN-CONTAINING PROTEIN"/>
    <property type="match status" value="1"/>
</dbReference>
<feature type="transmembrane region" description="Helical" evidence="1">
    <location>
        <begin position="172"/>
        <end position="190"/>
    </location>
</feature>